<proteinExistence type="predicted"/>
<keyword evidence="2" id="KW-1185">Reference proteome</keyword>
<protein>
    <submittedName>
        <fullName evidence="1">Uncharacterized protein</fullName>
    </submittedName>
</protein>
<dbReference type="EMBL" id="CM040976">
    <property type="protein sequence ID" value="MCJ8729262.1"/>
    <property type="molecule type" value="Genomic_DNA"/>
</dbReference>
<feature type="non-terminal residue" evidence="1">
    <location>
        <position position="556"/>
    </location>
</feature>
<name>A0ACC5Y1P5_9TELE</name>
<evidence type="ECO:0000313" key="1">
    <source>
        <dbReference type="EMBL" id="MCJ8729262.1"/>
    </source>
</evidence>
<sequence length="556" mass="62697">MDVFGGAPRVLGYPRSVLVKSGSDAVLKCLISGEPKPDVLWERLNEPIIPEGRYCITQDGKVCTLSIYQVTLEDAGQYICRAKNSIGDTYAAATLKVEEESQNVQMMYPLQEQQQIMVIPPQQEIKNLKQPLSVMEAVLFQDNKPRFLFKPLSLRVDQGEDAAFSCKLWGNPLSEVVWEKDGKQLNEIYESSHFCISQQNEEWFHLKIFQTRAPDGGVYTCKAVNQYGETVAGAVLLVESVPEQVGKSHRNGYPNGHSSPDQNDVYSEWKCSHEKDTYSRGKHLNVAKAKKFMITEGKHAKFRCYVTGKPKPEILWKKDGKPIVPGRRHLVFEDREGHYTLKVLYCKQQDTGLYICAASNTLGNTLSAVQLSVKGLPVQFKRALHDMEVSEKDVAILECEVPEESIHTVWYLEDHRLQPGSKYSMEQNGTRRRLTIQDVGADDDGVYVCEMPDGGKSIAELKVKGRIVKKLPHRMDVLEGENAAFCVEVDGEDMEVYWFKDGMQLQETHQTIIKSFGKTNILVFVNTSFQDSGTVTCMAGRSSTSCKLRIKGKKLY</sequence>
<gene>
    <name evidence="1" type="ORF">PDJAM_G00104030</name>
</gene>
<evidence type="ECO:0000313" key="2">
    <source>
        <dbReference type="Proteomes" id="UP000830395"/>
    </source>
</evidence>
<reference evidence="1" key="1">
    <citation type="submission" date="2020-02" db="EMBL/GenBank/DDBJ databases">
        <title>Genome sequencing of the panga catfish, Pangasius djambal.</title>
        <authorList>
            <person name="Wen M."/>
            <person name="Zahm M."/>
            <person name="Roques C."/>
            <person name="Cabau C."/>
            <person name="Klopp C."/>
            <person name="Donnadieu C."/>
            <person name="Jouanno E."/>
            <person name="Avarre J.-C."/>
            <person name="Campet M."/>
            <person name="Ha T."/>
            <person name="Dugue R."/>
            <person name="Lampietro C."/>
            <person name="Louis A."/>
            <person name="Herpin A."/>
            <person name="Echchiki A."/>
            <person name="Berthelot C."/>
            <person name="Parey E."/>
            <person name="Roest-Crollius H."/>
            <person name="Braasch I."/>
            <person name="Postlethwait J.H."/>
            <person name="Bobe J."/>
            <person name="Montfort J."/>
            <person name="Bouchez O."/>
            <person name="Begum T."/>
            <person name="Schartl M."/>
            <person name="Gustiano R."/>
            <person name="Guiguen Y."/>
        </authorList>
    </citation>
    <scope>NUCLEOTIDE SEQUENCE</scope>
    <source>
        <strain evidence="1">Pdj_M5554</strain>
    </source>
</reference>
<comment type="caution">
    <text evidence="1">The sequence shown here is derived from an EMBL/GenBank/DDBJ whole genome shotgun (WGS) entry which is preliminary data.</text>
</comment>
<organism evidence="1 2">
    <name type="scientific">Pangasius djambal</name>
    <dbReference type="NCBI Taxonomy" id="1691987"/>
    <lineage>
        <taxon>Eukaryota</taxon>
        <taxon>Metazoa</taxon>
        <taxon>Chordata</taxon>
        <taxon>Craniata</taxon>
        <taxon>Vertebrata</taxon>
        <taxon>Euteleostomi</taxon>
        <taxon>Actinopterygii</taxon>
        <taxon>Neopterygii</taxon>
        <taxon>Teleostei</taxon>
        <taxon>Ostariophysi</taxon>
        <taxon>Siluriformes</taxon>
        <taxon>Pangasiidae</taxon>
        <taxon>Pangasius</taxon>
    </lineage>
</organism>
<accession>A0ACC5Y1P5</accession>
<dbReference type="Proteomes" id="UP000830395">
    <property type="component" value="Chromosome 2"/>
</dbReference>